<evidence type="ECO:0000256" key="4">
    <source>
        <dbReference type="ARBA" id="ARBA00022741"/>
    </source>
</evidence>
<evidence type="ECO:0000256" key="3">
    <source>
        <dbReference type="ARBA" id="ARBA00022679"/>
    </source>
</evidence>
<dbReference type="RefSeq" id="WP_071877407.1">
    <property type="nucleotide sequence ID" value="NZ_JXLC01000008.1"/>
</dbReference>
<comment type="similarity">
    <text evidence="1 8 9">Belongs to the FGGY kinase family.</text>
</comment>
<evidence type="ECO:0000256" key="6">
    <source>
        <dbReference type="ARBA" id="ARBA00022840"/>
    </source>
</evidence>
<dbReference type="Proteomes" id="UP000183039">
    <property type="component" value="Unassembled WGS sequence"/>
</dbReference>
<dbReference type="InterPro" id="IPR000577">
    <property type="entry name" value="Carb_kinase_FGGY"/>
</dbReference>
<feature type="binding site" evidence="8">
    <location>
        <begin position="81"/>
        <end position="82"/>
    </location>
    <ligand>
        <name>substrate</name>
    </ligand>
</feature>
<reference evidence="13 15" key="2">
    <citation type="submission" date="2015-12" db="EMBL/GenBank/DDBJ databases">
        <authorList>
            <person name="Lauer A."/>
            <person name="Humrighouse B."/>
            <person name="Loparev V."/>
            <person name="Shewmaker P.L."/>
            <person name="Whitney A.M."/>
            <person name="McLaughlin R.W."/>
        </authorList>
    </citation>
    <scope>NUCLEOTIDE SEQUENCE [LARGE SCALE GENOMIC DNA]</scope>
    <source>
        <strain evidence="13 15">LMG 23085</strain>
    </source>
</reference>
<dbReference type="AlphaFoldDB" id="A0A0S3KC56"/>
<evidence type="ECO:0000313" key="15">
    <source>
        <dbReference type="Proteomes" id="UP000065511"/>
    </source>
</evidence>
<dbReference type="EMBL" id="JXLC01000008">
    <property type="protein sequence ID" value="OJG92096.1"/>
    <property type="molecule type" value="Genomic_DNA"/>
</dbReference>
<feature type="domain" description="Carbohydrate kinase FGGY N-terminal" evidence="11">
    <location>
        <begin position="3"/>
        <end position="246"/>
    </location>
</feature>
<dbReference type="PANTHER" id="PTHR43095">
    <property type="entry name" value="SUGAR KINASE"/>
    <property type="match status" value="1"/>
</dbReference>
<feature type="site" description="Important for activity" evidence="8">
    <location>
        <position position="8"/>
    </location>
</feature>
<dbReference type="OrthoDB" id="9805576at2"/>
<reference evidence="14 16" key="1">
    <citation type="submission" date="2014-12" db="EMBL/GenBank/DDBJ databases">
        <title>Draft genome sequences of 29 type strains of Enterococci.</title>
        <authorList>
            <person name="Zhong Z."/>
            <person name="Sun Z."/>
            <person name="Liu W."/>
            <person name="Zhang W."/>
            <person name="Zhang H."/>
        </authorList>
    </citation>
    <scope>NUCLEOTIDE SEQUENCE [LARGE SCALE GENOMIC DNA]</scope>
    <source>
        <strain evidence="14 16">DSM 22801</strain>
    </source>
</reference>
<organism evidence="14 16">
    <name type="scientific">Enterococcus silesiacus</name>
    <dbReference type="NCBI Taxonomy" id="332949"/>
    <lineage>
        <taxon>Bacteria</taxon>
        <taxon>Bacillati</taxon>
        <taxon>Bacillota</taxon>
        <taxon>Bacilli</taxon>
        <taxon>Lactobacillales</taxon>
        <taxon>Enterococcaceae</taxon>
        <taxon>Enterococcus</taxon>
    </lineage>
</organism>
<feature type="domain" description="Carbohydrate kinase FGGY C-terminal" evidence="12">
    <location>
        <begin position="256"/>
        <end position="442"/>
    </location>
</feature>
<protein>
    <recommendedName>
        <fullName evidence="8 10">Xylulose kinase</fullName>
        <shortName evidence="8 10">Xylulokinase</shortName>
        <ecNumber evidence="8 10">2.7.1.17</ecNumber>
    </recommendedName>
</protein>
<evidence type="ECO:0000256" key="7">
    <source>
        <dbReference type="ARBA" id="ARBA00023277"/>
    </source>
</evidence>
<keyword evidence="3 8" id="KW-0808">Transferase</keyword>
<evidence type="ECO:0000313" key="13">
    <source>
        <dbReference type="EMBL" id="ALS01836.1"/>
    </source>
</evidence>
<evidence type="ECO:0000256" key="9">
    <source>
        <dbReference type="RuleBase" id="RU003733"/>
    </source>
</evidence>
<dbReference type="KEGG" id="ess:ATZ33_10745"/>
<dbReference type="Gene3D" id="3.30.420.40">
    <property type="match status" value="2"/>
</dbReference>
<evidence type="ECO:0000313" key="16">
    <source>
        <dbReference type="Proteomes" id="UP000183039"/>
    </source>
</evidence>
<dbReference type="Pfam" id="PF00370">
    <property type="entry name" value="FGGY_N"/>
    <property type="match status" value="1"/>
</dbReference>
<dbReference type="EC" id="2.7.1.17" evidence="8 10"/>
<dbReference type="InterPro" id="IPR018485">
    <property type="entry name" value="FGGY_C"/>
</dbReference>
<dbReference type="Pfam" id="PF02782">
    <property type="entry name" value="FGGY_C"/>
    <property type="match status" value="1"/>
</dbReference>
<evidence type="ECO:0000256" key="8">
    <source>
        <dbReference type="HAMAP-Rule" id="MF_02220"/>
    </source>
</evidence>
<dbReference type="PANTHER" id="PTHR43095:SF5">
    <property type="entry name" value="XYLULOSE KINASE"/>
    <property type="match status" value="1"/>
</dbReference>
<accession>A0A0S3KC56</accession>
<evidence type="ECO:0000259" key="12">
    <source>
        <dbReference type="Pfam" id="PF02782"/>
    </source>
</evidence>
<evidence type="ECO:0000259" key="11">
    <source>
        <dbReference type="Pfam" id="PF00370"/>
    </source>
</evidence>
<dbReference type="SUPFAM" id="SSF53067">
    <property type="entry name" value="Actin-like ATPase domain"/>
    <property type="match status" value="2"/>
</dbReference>
<dbReference type="PIRSF" id="PIRSF000538">
    <property type="entry name" value="GlpK"/>
    <property type="match status" value="1"/>
</dbReference>
<keyword evidence="15" id="KW-1185">Reference proteome</keyword>
<dbReference type="PROSITE" id="PS00445">
    <property type="entry name" value="FGGY_KINASES_2"/>
    <property type="match status" value="1"/>
</dbReference>
<comment type="function">
    <text evidence="8">Catalyzes the phosphorylation of D-xylulose to D-xylulose 5-phosphate.</text>
</comment>
<evidence type="ECO:0000256" key="2">
    <source>
        <dbReference type="ARBA" id="ARBA00022629"/>
    </source>
</evidence>
<keyword evidence="6 8" id="KW-0067">ATP-binding</keyword>
<dbReference type="Proteomes" id="UP000065511">
    <property type="component" value="Chromosome"/>
</dbReference>
<evidence type="ECO:0000313" key="14">
    <source>
        <dbReference type="EMBL" id="OJG92096.1"/>
    </source>
</evidence>
<keyword evidence="7 8" id="KW-0119">Carbohydrate metabolism</keyword>
<dbReference type="GO" id="GO:0005524">
    <property type="term" value="F:ATP binding"/>
    <property type="evidence" value="ECO:0007669"/>
    <property type="project" value="UniProtKB-UniRule"/>
</dbReference>
<evidence type="ECO:0000256" key="10">
    <source>
        <dbReference type="RuleBase" id="RU364073"/>
    </source>
</evidence>
<evidence type="ECO:0000256" key="5">
    <source>
        <dbReference type="ARBA" id="ARBA00022777"/>
    </source>
</evidence>
<dbReference type="InterPro" id="IPR006000">
    <property type="entry name" value="Xylulokinase"/>
</dbReference>
<dbReference type="NCBIfam" id="TIGR01312">
    <property type="entry name" value="XylB"/>
    <property type="match status" value="1"/>
</dbReference>
<dbReference type="InterPro" id="IPR018484">
    <property type="entry name" value="FGGY_N"/>
</dbReference>
<dbReference type="GO" id="GO:0042732">
    <property type="term" value="P:D-xylose metabolic process"/>
    <property type="evidence" value="ECO:0007669"/>
    <property type="project" value="UniProtKB-KW"/>
</dbReference>
<dbReference type="HAMAP" id="MF_02220">
    <property type="entry name" value="XylB"/>
    <property type="match status" value="1"/>
</dbReference>
<dbReference type="EMBL" id="CP013614">
    <property type="protein sequence ID" value="ALS01836.1"/>
    <property type="molecule type" value="Genomic_DNA"/>
</dbReference>
<sequence>MSYVIGIDLGTGSVKGLVVNKKGTVVLEASEPYPLFHIKKGYSEQDPADWLHATETILKKLIAKMPELKEQLQGISFSGQMHSLVLLDEKQQPLRNAILWNDVRTTKQCEEITQKLGKRLVEKTKNLALEGFTLPKILWIKEHEPEIWAKAKSFLLPKDYLAFWLTGNQQMECSDAAGTLLLNVMDKQWDMEIAETFGIDRTLLPSLVSSLENIGTVNPVLAKELGLKTDVCVFAGGADNACAALGAGIVEENRGMCSIGTSGVFLSYEGEQEKDYQGKLHFFNHVIPNTYYSMGVTLAAGQSLTWFRETFAKEQTFEALVASSKNSTIGANGLLFTPYIMGERTPHVDSKIRGSFIGMDASHVISDFTRAVLEGITFSLKDSQVMMQTIAGKQFQEIVSVGGGAKSELWLQIQADIFNAKIVTLKTEQGPGLGAAMIAAVGVGWFATVKECAKQFVVYDKEYFPNEEAVASYQAVYELYREIYNQTKTLCHRLNEALN</sequence>
<dbReference type="CDD" id="cd07808">
    <property type="entry name" value="ASKHA_NBD_FGGY_EcXK-like"/>
    <property type="match status" value="1"/>
</dbReference>
<dbReference type="GO" id="GO:0005998">
    <property type="term" value="P:xylulose catabolic process"/>
    <property type="evidence" value="ECO:0007669"/>
    <property type="project" value="UniProtKB-UniRule"/>
</dbReference>
<proteinExistence type="inferred from homology"/>
<dbReference type="InterPro" id="IPR043129">
    <property type="entry name" value="ATPase_NBD"/>
</dbReference>
<dbReference type="InterPro" id="IPR018483">
    <property type="entry name" value="Carb_kinase_FGGY_CS"/>
</dbReference>
<keyword evidence="4 8" id="KW-0547">Nucleotide-binding</keyword>
<feature type="active site" description="Proton acceptor" evidence="8">
    <location>
        <position position="239"/>
    </location>
</feature>
<keyword evidence="2 8" id="KW-0859">Xylose metabolism</keyword>
<dbReference type="PROSITE" id="PS00933">
    <property type="entry name" value="FGGY_KINASES_1"/>
    <property type="match status" value="1"/>
</dbReference>
<comment type="catalytic activity">
    <reaction evidence="8 10">
        <text>D-xylulose + ATP = D-xylulose 5-phosphate + ADP + H(+)</text>
        <dbReference type="Rhea" id="RHEA:10964"/>
        <dbReference type="ChEBI" id="CHEBI:15378"/>
        <dbReference type="ChEBI" id="CHEBI:17140"/>
        <dbReference type="ChEBI" id="CHEBI:30616"/>
        <dbReference type="ChEBI" id="CHEBI:57737"/>
        <dbReference type="ChEBI" id="CHEBI:456216"/>
        <dbReference type="EC" id="2.7.1.17"/>
    </reaction>
</comment>
<keyword evidence="5 8" id="KW-0418">Kinase</keyword>
<dbReference type="GO" id="GO:0004856">
    <property type="term" value="F:D-xylulokinase activity"/>
    <property type="evidence" value="ECO:0007669"/>
    <property type="project" value="UniProtKB-UniRule"/>
</dbReference>
<name>A0A0S3KC56_9ENTE</name>
<gene>
    <name evidence="8 10" type="primary">xylB</name>
    <name evidence="13" type="ORF">ATZ33_10745</name>
    <name evidence="14" type="ORF">RV15_GL003481</name>
</gene>
<evidence type="ECO:0000256" key="1">
    <source>
        <dbReference type="ARBA" id="ARBA00009156"/>
    </source>
</evidence>
<dbReference type="InterPro" id="IPR050406">
    <property type="entry name" value="FGGY_Carb_Kinase"/>
</dbReference>